<evidence type="ECO:0000259" key="2">
    <source>
        <dbReference type="Pfam" id="PF00561"/>
    </source>
</evidence>
<comment type="caution">
    <text evidence="3">The sequence shown here is derived from an EMBL/GenBank/DDBJ whole genome shotgun (WGS) entry which is preliminary data.</text>
</comment>
<dbReference type="InterPro" id="IPR000073">
    <property type="entry name" value="AB_hydrolase_1"/>
</dbReference>
<evidence type="ECO:0000256" key="1">
    <source>
        <dbReference type="SAM" id="MobiDB-lite"/>
    </source>
</evidence>
<reference evidence="3 4" key="1">
    <citation type="submission" date="2020-03" db="EMBL/GenBank/DDBJ databases">
        <title>Whole genome shotgun sequence of Phytohabitans houttuyneae NBRC 108639.</title>
        <authorList>
            <person name="Komaki H."/>
            <person name="Tamura T."/>
        </authorList>
    </citation>
    <scope>NUCLEOTIDE SEQUENCE [LARGE SCALE GENOMIC DNA]</scope>
    <source>
        <strain evidence="3 4">NBRC 108639</strain>
    </source>
</reference>
<organism evidence="3 4">
    <name type="scientific">Phytohabitans houttuyneae</name>
    <dbReference type="NCBI Taxonomy" id="1076126"/>
    <lineage>
        <taxon>Bacteria</taxon>
        <taxon>Bacillati</taxon>
        <taxon>Actinomycetota</taxon>
        <taxon>Actinomycetes</taxon>
        <taxon>Micromonosporales</taxon>
        <taxon>Micromonosporaceae</taxon>
    </lineage>
</organism>
<evidence type="ECO:0000313" key="4">
    <source>
        <dbReference type="Proteomes" id="UP000482800"/>
    </source>
</evidence>
<dbReference type="SUPFAM" id="SSF53474">
    <property type="entry name" value="alpha/beta-Hydrolases"/>
    <property type="match status" value="1"/>
</dbReference>
<keyword evidence="4" id="KW-1185">Reference proteome</keyword>
<dbReference type="AlphaFoldDB" id="A0A6V8KNN0"/>
<dbReference type="InterPro" id="IPR029058">
    <property type="entry name" value="AB_hydrolase_fold"/>
</dbReference>
<evidence type="ECO:0000313" key="3">
    <source>
        <dbReference type="EMBL" id="GFJ83496.1"/>
    </source>
</evidence>
<feature type="domain" description="AB hydrolase-1" evidence="2">
    <location>
        <begin position="2"/>
        <end position="71"/>
    </location>
</feature>
<dbReference type="Gene3D" id="3.40.50.1820">
    <property type="entry name" value="alpha/beta hydrolase"/>
    <property type="match status" value="1"/>
</dbReference>
<gene>
    <name evidence="3" type="ORF">Phou_076760</name>
</gene>
<protein>
    <recommendedName>
        <fullName evidence="2">AB hydrolase-1 domain-containing protein</fullName>
    </recommendedName>
</protein>
<dbReference type="EMBL" id="BLPF01000003">
    <property type="protein sequence ID" value="GFJ83496.1"/>
    <property type="molecule type" value="Genomic_DNA"/>
</dbReference>
<feature type="region of interest" description="Disordered" evidence="1">
    <location>
        <begin position="113"/>
        <end position="171"/>
    </location>
</feature>
<sequence>MITFDNRGVGASSGSIEAMAHGVAFIHAPGHDRVDLLGLSMGGFIAQVIAQQQPELVRRIILAGTGPAGGEGTTRVTRLTLQDMARGALTFQDPKQFMFFTRTASGRQAGRGFLRRLNERQHDRDKAISHRAEREHPQPRRTPPEQRTRRSTRPPGTAASSRTMNSSFCGS</sequence>
<dbReference type="Pfam" id="PF00561">
    <property type="entry name" value="Abhydrolase_1"/>
    <property type="match status" value="1"/>
</dbReference>
<name>A0A6V8KNN0_9ACTN</name>
<dbReference type="Proteomes" id="UP000482800">
    <property type="component" value="Unassembled WGS sequence"/>
</dbReference>
<dbReference type="GO" id="GO:0003824">
    <property type="term" value="F:catalytic activity"/>
    <property type="evidence" value="ECO:0007669"/>
    <property type="project" value="UniProtKB-ARBA"/>
</dbReference>
<reference evidence="3 4" key="2">
    <citation type="submission" date="2020-03" db="EMBL/GenBank/DDBJ databases">
        <authorList>
            <person name="Ichikawa N."/>
            <person name="Kimura A."/>
            <person name="Kitahashi Y."/>
            <person name="Uohara A."/>
        </authorList>
    </citation>
    <scope>NUCLEOTIDE SEQUENCE [LARGE SCALE GENOMIC DNA]</scope>
    <source>
        <strain evidence="3 4">NBRC 108639</strain>
    </source>
</reference>
<feature type="compositionally biased region" description="Polar residues" evidence="1">
    <location>
        <begin position="158"/>
        <end position="171"/>
    </location>
</feature>
<accession>A0A6V8KNN0</accession>
<proteinExistence type="predicted"/>
<feature type="compositionally biased region" description="Basic and acidic residues" evidence="1">
    <location>
        <begin position="116"/>
        <end position="148"/>
    </location>
</feature>